<gene>
    <name evidence="2" type="ORF">Ga0080574_TMP3817</name>
</gene>
<organism evidence="2 3">
    <name type="scientific">Salipiger abyssi</name>
    <dbReference type="NCBI Taxonomy" id="1250539"/>
    <lineage>
        <taxon>Bacteria</taxon>
        <taxon>Pseudomonadati</taxon>
        <taxon>Pseudomonadota</taxon>
        <taxon>Alphaproteobacteria</taxon>
        <taxon>Rhodobacterales</taxon>
        <taxon>Roseobacteraceae</taxon>
        <taxon>Salipiger</taxon>
    </lineage>
</organism>
<sequence>MLTCHADVIQRAREVGQMLPDEQRVALGVTLICMARQPESFGAVQRAGRMVSDHANALTAEALHAGADEAPFLDMTIDTTHGPVFDRHPGGRGTAGAPRPRLSSSLRAAWATLRAAERRFSEGVWGDLLAGICAVIGMIGLSFIAWGLS</sequence>
<evidence type="ECO:0000256" key="1">
    <source>
        <dbReference type="SAM" id="Phobius"/>
    </source>
</evidence>
<keyword evidence="1" id="KW-0472">Membrane</keyword>
<accession>A0A1P8UXN6</accession>
<protein>
    <submittedName>
        <fullName evidence="2">Uncharacterized protein</fullName>
    </submittedName>
</protein>
<keyword evidence="1" id="KW-1133">Transmembrane helix</keyword>
<dbReference type="STRING" id="1250539.Ga0080574_TMP3817"/>
<evidence type="ECO:0000313" key="2">
    <source>
        <dbReference type="EMBL" id="APZ54151.1"/>
    </source>
</evidence>
<reference evidence="2 3" key="1">
    <citation type="submission" date="2016-04" db="EMBL/GenBank/DDBJ databases">
        <title>Deep-sea bacteria in the southern Pacific.</title>
        <authorList>
            <person name="Tang K."/>
        </authorList>
    </citation>
    <scope>NUCLEOTIDE SEQUENCE [LARGE SCALE GENOMIC DNA]</scope>
    <source>
        <strain evidence="2 3">JLT2014</strain>
    </source>
</reference>
<evidence type="ECO:0000313" key="3">
    <source>
        <dbReference type="Proteomes" id="UP000187059"/>
    </source>
</evidence>
<dbReference type="Proteomes" id="UP000187059">
    <property type="component" value="Chromosome"/>
</dbReference>
<dbReference type="EMBL" id="CP015093">
    <property type="protein sequence ID" value="APZ54151.1"/>
    <property type="molecule type" value="Genomic_DNA"/>
</dbReference>
<dbReference type="AlphaFoldDB" id="A0A1P8UXN6"/>
<proteinExistence type="predicted"/>
<dbReference type="OrthoDB" id="9844772at2"/>
<keyword evidence="1" id="KW-0812">Transmembrane</keyword>
<feature type="transmembrane region" description="Helical" evidence="1">
    <location>
        <begin position="128"/>
        <end position="148"/>
    </location>
</feature>
<keyword evidence="3" id="KW-1185">Reference proteome</keyword>
<dbReference type="RefSeq" id="WP_076703391.1">
    <property type="nucleotide sequence ID" value="NZ_CP015093.1"/>
</dbReference>
<name>A0A1P8UXN6_9RHOB</name>
<dbReference type="KEGG" id="paby:Ga0080574_TMP3817"/>